<name>A0AAJ6IB89_ACIJO</name>
<sequence length="41" mass="4863">MFTLIIGQMLPQQSKVVEKNSQDVTPCKQYFYTSFLYELRS</sequence>
<accession>A0AAJ6IB89</accession>
<dbReference type="EMBL" id="CP121776">
    <property type="protein sequence ID" value="WMG17548.1"/>
    <property type="molecule type" value="Genomic_DNA"/>
</dbReference>
<proteinExistence type="predicted"/>
<keyword evidence="2" id="KW-1185">Reference proteome</keyword>
<dbReference type="RefSeq" id="WP_265734316.1">
    <property type="nucleotide sequence ID" value="NZ_CP121776.1"/>
</dbReference>
<evidence type="ECO:0000313" key="1">
    <source>
        <dbReference type="EMBL" id="WMG17548.1"/>
    </source>
</evidence>
<dbReference type="AlphaFoldDB" id="A0AAJ6IB89"/>
<gene>
    <name evidence="1" type="ORF">QBJ73_14360</name>
</gene>
<reference evidence="1 2" key="1">
    <citation type="submission" date="2023-04" db="EMBL/GenBank/DDBJ databases">
        <title>Acinetobacter johnsonii isolate AYTCM encoding NDM-1, OXA-58 and PER-1.</title>
        <authorList>
            <person name="Tian C."/>
            <person name="Wang S."/>
            <person name="Fan X."/>
            <person name="Xia D."/>
        </authorList>
    </citation>
    <scope>NUCLEOTIDE SEQUENCE [LARGE SCALE GENOMIC DNA]</scope>
    <source>
        <strain evidence="1 2">AYTCM</strain>
    </source>
</reference>
<evidence type="ECO:0000313" key="2">
    <source>
        <dbReference type="Proteomes" id="UP001244586"/>
    </source>
</evidence>
<organism evidence="1 2">
    <name type="scientific">Acinetobacter johnsonii</name>
    <dbReference type="NCBI Taxonomy" id="40214"/>
    <lineage>
        <taxon>Bacteria</taxon>
        <taxon>Pseudomonadati</taxon>
        <taxon>Pseudomonadota</taxon>
        <taxon>Gammaproteobacteria</taxon>
        <taxon>Moraxellales</taxon>
        <taxon>Moraxellaceae</taxon>
        <taxon>Acinetobacter</taxon>
    </lineage>
</organism>
<dbReference type="Proteomes" id="UP001244586">
    <property type="component" value="Chromosome"/>
</dbReference>
<protein>
    <submittedName>
        <fullName evidence="1">Uncharacterized protein</fullName>
    </submittedName>
</protein>